<keyword evidence="1" id="KW-0472">Membrane</keyword>
<feature type="transmembrane region" description="Helical" evidence="1">
    <location>
        <begin position="359"/>
        <end position="383"/>
    </location>
</feature>
<evidence type="ECO:0000313" key="2">
    <source>
        <dbReference type="EMBL" id="MDT0306875.1"/>
    </source>
</evidence>
<organism evidence="2 3">
    <name type="scientific">Streptomyces boetiae</name>
    <dbReference type="NCBI Taxonomy" id="3075541"/>
    <lineage>
        <taxon>Bacteria</taxon>
        <taxon>Bacillati</taxon>
        <taxon>Actinomycetota</taxon>
        <taxon>Actinomycetes</taxon>
        <taxon>Kitasatosporales</taxon>
        <taxon>Streptomycetaceae</taxon>
        <taxon>Streptomyces</taxon>
    </lineage>
</organism>
<reference evidence="3" key="1">
    <citation type="submission" date="2023-07" db="EMBL/GenBank/DDBJ databases">
        <title>30 novel species of actinomycetes from the DSMZ collection.</title>
        <authorList>
            <person name="Nouioui I."/>
        </authorList>
    </citation>
    <scope>NUCLEOTIDE SEQUENCE [LARGE SCALE GENOMIC DNA]</scope>
    <source>
        <strain evidence="3">DSM 44917</strain>
    </source>
</reference>
<dbReference type="RefSeq" id="WP_311629815.1">
    <property type="nucleotide sequence ID" value="NZ_JAVREN010000008.1"/>
</dbReference>
<keyword evidence="3" id="KW-1185">Reference proteome</keyword>
<feature type="transmembrane region" description="Helical" evidence="1">
    <location>
        <begin position="403"/>
        <end position="428"/>
    </location>
</feature>
<sequence length="638" mass="65702">MSSDTSLIFNIVAKDKASAALQRIRERVDAAAPAIGAGVAAGLAAGLVQELDVSAANDRLAAQLALGPAEAAELSRVSASLYTQAWGDSTATVNEAIRGVYQSIGETSEAEGGLEAVTRRALALSETFEYDLAEATEAAGILIRNDLAETGTEAFDLITAAAQELPATLASELPMLITEYGEFFSRLGVTGPQMMGLFAASAENPIFQLDKLGDAVKEFTLRIGDTDAVSEPLEDLGLNVSEIQEMVNTGRGTAAFDEVIEALSEVGNETERVMLLGALMGGPGEDAQAALMGLAEAGGLTAMELEGVAGATDRAAETLADNPARALEQFKRGALMQLAQISGGIAAWGLQNQGVMRPVLITLGALAGAILLVKAGTMAWTAYQTVAKVATMAWAGAQTLLNAAFWANPMTWIIAGIVALIAIIVVIATKTTWFQTAWEASWGAIKGAAMGVWRWITAHWPLLLSILGGPFGIAAGLIMDNWDSVVGFVRGLPGRITSAASGMWNGVTNGFRSAVNGIIRGWNNLSFTVGGGSFMGVGIPSFTLGTPNIPLLASGGAITRGGLAVVGERGAEVVSLPRGAAVHPSGTVPAGAGGGPPIHIALHLDGKTVAKLLVDPLRGEIRRISGGNVQAALGRGRS</sequence>
<accession>A0ABU2L5N5</accession>
<evidence type="ECO:0008006" key="4">
    <source>
        <dbReference type="Google" id="ProtNLM"/>
    </source>
</evidence>
<gene>
    <name evidence="2" type="ORF">RM780_07845</name>
</gene>
<evidence type="ECO:0000256" key="1">
    <source>
        <dbReference type="SAM" id="Phobius"/>
    </source>
</evidence>
<name>A0ABU2L5N5_9ACTN</name>
<feature type="transmembrane region" description="Helical" evidence="1">
    <location>
        <begin position="462"/>
        <end position="482"/>
    </location>
</feature>
<comment type="caution">
    <text evidence="2">The sequence shown here is derived from an EMBL/GenBank/DDBJ whole genome shotgun (WGS) entry which is preliminary data.</text>
</comment>
<evidence type="ECO:0000313" key="3">
    <source>
        <dbReference type="Proteomes" id="UP001183388"/>
    </source>
</evidence>
<keyword evidence="1" id="KW-1133">Transmembrane helix</keyword>
<proteinExistence type="predicted"/>
<dbReference type="Proteomes" id="UP001183388">
    <property type="component" value="Unassembled WGS sequence"/>
</dbReference>
<keyword evidence="1" id="KW-0812">Transmembrane</keyword>
<protein>
    <recommendedName>
        <fullName evidence="4">Phage tail tape measure protein domain-containing protein</fullName>
    </recommendedName>
</protein>
<dbReference type="EMBL" id="JAVREN010000008">
    <property type="protein sequence ID" value="MDT0306875.1"/>
    <property type="molecule type" value="Genomic_DNA"/>
</dbReference>